<proteinExistence type="predicted"/>
<dbReference type="InterPro" id="IPR036770">
    <property type="entry name" value="Ankyrin_rpt-contain_sf"/>
</dbReference>
<dbReference type="EnsemblPlants" id="MELO3C030582.2.1">
    <property type="protein sequence ID" value="MELO3C030582.2.1"/>
    <property type="gene ID" value="MELO3C030582.2"/>
</dbReference>
<keyword evidence="1" id="KW-0677">Repeat</keyword>
<evidence type="ECO:0008006" key="4">
    <source>
        <dbReference type="Google" id="ProtNLM"/>
    </source>
</evidence>
<evidence type="ECO:0000256" key="1">
    <source>
        <dbReference type="ARBA" id="ARBA00022737"/>
    </source>
</evidence>
<dbReference type="Pfam" id="PF12796">
    <property type="entry name" value="Ank_2"/>
    <property type="match status" value="1"/>
</dbReference>
<dbReference type="InterPro" id="IPR002110">
    <property type="entry name" value="Ankyrin_rpt"/>
</dbReference>
<evidence type="ECO:0000256" key="2">
    <source>
        <dbReference type="ARBA" id="ARBA00023043"/>
    </source>
</evidence>
<evidence type="ECO:0000313" key="3">
    <source>
        <dbReference type="EnsemblPlants" id="MELO3C030582.2.1"/>
    </source>
</evidence>
<dbReference type="SUPFAM" id="SSF48403">
    <property type="entry name" value="Ankyrin repeat"/>
    <property type="match status" value="1"/>
</dbReference>
<dbReference type="Gramene" id="MELO3C030582.2.1">
    <property type="protein sequence ID" value="MELO3C030582.2.1"/>
    <property type="gene ID" value="MELO3C030582.2"/>
</dbReference>
<sequence>MEIIRALLENASACLVQNVNDFIPLHYAVTSENIEMMELLIRAKPQSVLMKLNNGRTVLHLCVLATIWRE</sequence>
<name>A0A9I9E979_CUCME</name>
<dbReference type="Gene3D" id="1.25.40.20">
    <property type="entry name" value="Ankyrin repeat-containing domain"/>
    <property type="match status" value="1"/>
</dbReference>
<dbReference type="GO" id="GO:0005886">
    <property type="term" value="C:plasma membrane"/>
    <property type="evidence" value="ECO:0007669"/>
    <property type="project" value="TreeGrafter"/>
</dbReference>
<protein>
    <recommendedName>
        <fullName evidence="4">Ankyrin repeat-containing protein</fullName>
    </recommendedName>
</protein>
<dbReference type="AlphaFoldDB" id="A0A9I9E979"/>
<organism evidence="3">
    <name type="scientific">Cucumis melo</name>
    <name type="common">Muskmelon</name>
    <dbReference type="NCBI Taxonomy" id="3656"/>
    <lineage>
        <taxon>Eukaryota</taxon>
        <taxon>Viridiplantae</taxon>
        <taxon>Streptophyta</taxon>
        <taxon>Embryophyta</taxon>
        <taxon>Tracheophyta</taxon>
        <taxon>Spermatophyta</taxon>
        <taxon>Magnoliopsida</taxon>
        <taxon>eudicotyledons</taxon>
        <taxon>Gunneridae</taxon>
        <taxon>Pentapetalae</taxon>
        <taxon>rosids</taxon>
        <taxon>fabids</taxon>
        <taxon>Cucurbitales</taxon>
        <taxon>Cucurbitaceae</taxon>
        <taxon>Benincaseae</taxon>
        <taxon>Cucumis</taxon>
    </lineage>
</organism>
<dbReference type="PANTHER" id="PTHR24186:SF37">
    <property type="entry name" value="PGG DOMAIN-CONTAINING PROTEIN"/>
    <property type="match status" value="1"/>
</dbReference>
<keyword evidence="2" id="KW-0040">ANK repeat</keyword>
<dbReference type="PANTHER" id="PTHR24186">
    <property type="entry name" value="PROTEIN PHOSPHATASE 1 REGULATORY SUBUNIT"/>
    <property type="match status" value="1"/>
</dbReference>
<accession>A0A9I9E979</accession>
<reference evidence="3" key="1">
    <citation type="submission" date="2023-03" db="UniProtKB">
        <authorList>
            <consortium name="EnsemblPlants"/>
        </authorList>
    </citation>
    <scope>IDENTIFICATION</scope>
</reference>